<gene>
    <name evidence="3" type="ORF">EWM64_g3914</name>
</gene>
<protein>
    <recommendedName>
        <fullName evidence="2">NAD-dependent epimerase/dehydratase domain-containing protein</fullName>
    </recommendedName>
</protein>
<sequence length="341" mass="36621">MSNIKTVVVTGASGFLGSVVVDQLLDAGYTVRGIVRSGKAQRMKDACASFGNKFSVAIIDDLATANFTEAFKGADALIHTASPLPGAASAEVIIKVSHFLSGFYLRAVDYARKAGIKKVVVTASVASLGHPAESQSGKTFTENDARRGPATGLPADARLRCIQEAGRGGLWNYAKEHPELDVATVHPGFIFGHTGRGQVIDVPADGTNAFVYSLINGPKGRSLEPQAAPPGYVHVADAAAAHGLALKTPKSDKPKRIVNVGGEFMWKQAVEYLYEARPELRDRLPVISEGYKASLEEWCHWDASSSKRIIGFSKFKDWKTTLNDTIDDILAREKRLGVSPQ</sequence>
<dbReference type="OrthoDB" id="2735536at2759"/>
<dbReference type="InterPro" id="IPR036291">
    <property type="entry name" value="NAD(P)-bd_dom_sf"/>
</dbReference>
<dbReference type="GO" id="GO:0005737">
    <property type="term" value="C:cytoplasm"/>
    <property type="evidence" value="ECO:0007669"/>
    <property type="project" value="TreeGrafter"/>
</dbReference>
<dbReference type="PANTHER" id="PTHR48079">
    <property type="entry name" value="PROTEIN YEEZ"/>
    <property type="match status" value="1"/>
</dbReference>
<accession>A0A4Y9ZYX0</accession>
<proteinExistence type="predicted"/>
<dbReference type="STRING" id="135208.A0A4Y9ZYX0"/>
<evidence type="ECO:0000313" key="4">
    <source>
        <dbReference type="Proteomes" id="UP000298061"/>
    </source>
</evidence>
<evidence type="ECO:0000256" key="1">
    <source>
        <dbReference type="SAM" id="MobiDB-lite"/>
    </source>
</evidence>
<feature type="region of interest" description="Disordered" evidence="1">
    <location>
        <begin position="132"/>
        <end position="152"/>
    </location>
</feature>
<evidence type="ECO:0000259" key="2">
    <source>
        <dbReference type="Pfam" id="PF01370"/>
    </source>
</evidence>
<dbReference type="InterPro" id="IPR051783">
    <property type="entry name" value="NAD(P)-dependent_oxidoreduct"/>
</dbReference>
<organism evidence="3 4">
    <name type="scientific">Hericium alpestre</name>
    <dbReference type="NCBI Taxonomy" id="135208"/>
    <lineage>
        <taxon>Eukaryota</taxon>
        <taxon>Fungi</taxon>
        <taxon>Dikarya</taxon>
        <taxon>Basidiomycota</taxon>
        <taxon>Agaricomycotina</taxon>
        <taxon>Agaricomycetes</taxon>
        <taxon>Russulales</taxon>
        <taxon>Hericiaceae</taxon>
        <taxon>Hericium</taxon>
    </lineage>
</organism>
<evidence type="ECO:0000313" key="3">
    <source>
        <dbReference type="EMBL" id="TFY80096.1"/>
    </source>
</evidence>
<dbReference type="PANTHER" id="PTHR48079:SF6">
    <property type="entry name" value="NAD(P)-BINDING DOMAIN-CONTAINING PROTEIN-RELATED"/>
    <property type="match status" value="1"/>
</dbReference>
<keyword evidence="4" id="KW-1185">Reference proteome</keyword>
<dbReference type="EMBL" id="SFCI01000392">
    <property type="protein sequence ID" value="TFY80096.1"/>
    <property type="molecule type" value="Genomic_DNA"/>
</dbReference>
<comment type="caution">
    <text evidence="3">The sequence shown here is derived from an EMBL/GenBank/DDBJ whole genome shotgun (WGS) entry which is preliminary data.</text>
</comment>
<dbReference type="Gene3D" id="3.40.50.720">
    <property type="entry name" value="NAD(P)-binding Rossmann-like Domain"/>
    <property type="match status" value="1"/>
</dbReference>
<dbReference type="GO" id="GO:0004029">
    <property type="term" value="F:aldehyde dehydrogenase (NAD+) activity"/>
    <property type="evidence" value="ECO:0007669"/>
    <property type="project" value="TreeGrafter"/>
</dbReference>
<dbReference type="Pfam" id="PF01370">
    <property type="entry name" value="Epimerase"/>
    <property type="match status" value="1"/>
</dbReference>
<dbReference type="InterPro" id="IPR001509">
    <property type="entry name" value="Epimerase_deHydtase"/>
</dbReference>
<reference evidence="3 4" key="1">
    <citation type="submission" date="2019-02" db="EMBL/GenBank/DDBJ databases">
        <title>Genome sequencing of the rare red list fungi Hericium alpestre (H. flagellum).</title>
        <authorList>
            <person name="Buettner E."/>
            <person name="Kellner H."/>
        </authorList>
    </citation>
    <scope>NUCLEOTIDE SEQUENCE [LARGE SCALE GENOMIC DNA]</scope>
    <source>
        <strain evidence="3 4">DSM 108284</strain>
    </source>
</reference>
<dbReference type="AlphaFoldDB" id="A0A4Y9ZYX0"/>
<dbReference type="SUPFAM" id="SSF51735">
    <property type="entry name" value="NAD(P)-binding Rossmann-fold domains"/>
    <property type="match status" value="1"/>
</dbReference>
<name>A0A4Y9ZYX0_9AGAM</name>
<feature type="domain" description="NAD-dependent epimerase/dehydratase" evidence="2">
    <location>
        <begin position="7"/>
        <end position="261"/>
    </location>
</feature>
<dbReference type="Proteomes" id="UP000298061">
    <property type="component" value="Unassembled WGS sequence"/>
</dbReference>